<accession>A0A369JBH3</accession>
<sequence length="87" mass="9862">MLLLATPRRQRTTRSLSSTHTSHPGPHYEEDTLERRVTPTNLVAQWRIRSNAVESVSLRSSAFGSTPTSTTTTHHYDSLKINKDEDK</sequence>
<keyword evidence="3" id="KW-1185">Reference proteome</keyword>
<evidence type="ECO:0000256" key="1">
    <source>
        <dbReference type="SAM" id="MobiDB-lite"/>
    </source>
</evidence>
<dbReference type="AlphaFoldDB" id="A0A369JBH3"/>
<organism evidence="2 3">
    <name type="scientific">Hypsizygus marmoreus</name>
    <name type="common">White beech mushroom</name>
    <name type="synonym">Agaricus marmoreus</name>
    <dbReference type="NCBI Taxonomy" id="39966"/>
    <lineage>
        <taxon>Eukaryota</taxon>
        <taxon>Fungi</taxon>
        <taxon>Dikarya</taxon>
        <taxon>Basidiomycota</taxon>
        <taxon>Agaricomycotina</taxon>
        <taxon>Agaricomycetes</taxon>
        <taxon>Agaricomycetidae</taxon>
        <taxon>Agaricales</taxon>
        <taxon>Tricholomatineae</taxon>
        <taxon>Lyophyllaceae</taxon>
        <taxon>Hypsizygus</taxon>
    </lineage>
</organism>
<reference evidence="2" key="1">
    <citation type="submission" date="2018-04" db="EMBL/GenBank/DDBJ databases">
        <title>Whole genome sequencing of Hypsizygus marmoreus.</title>
        <authorList>
            <person name="Choi I.-G."/>
            <person name="Min B."/>
            <person name="Kim J.-G."/>
            <person name="Kim S."/>
            <person name="Oh Y.-L."/>
            <person name="Kong W.-S."/>
            <person name="Park H."/>
            <person name="Jeong J."/>
            <person name="Song E.-S."/>
        </authorList>
    </citation>
    <scope>NUCLEOTIDE SEQUENCE [LARGE SCALE GENOMIC DNA]</scope>
    <source>
        <strain evidence="2">51987-8</strain>
    </source>
</reference>
<dbReference type="InParanoid" id="A0A369JBH3"/>
<dbReference type="EMBL" id="LUEZ02000080">
    <property type="protein sequence ID" value="RDB19469.1"/>
    <property type="molecule type" value="Genomic_DNA"/>
</dbReference>
<feature type="compositionally biased region" description="Basic and acidic residues" evidence="1">
    <location>
        <begin position="74"/>
        <end position="87"/>
    </location>
</feature>
<protein>
    <submittedName>
        <fullName evidence="2">Uncharacterized protein</fullName>
    </submittedName>
</protein>
<gene>
    <name evidence="2" type="ORF">Hypma_013583</name>
</gene>
<feature type="compositionally biased region" description="Basic and acidic residues" evidence="1">
    <location>
        <begin position="26"/>
        <end position="36"/>
    </location>
</feature>
<comment type="caution">
    <text evidence="2">The sequence shown here is derived from an EMBL/GenBank/DDBJ whole genome shotgun (WGS) entry which is preliminary data.</text>
</comment>
<name>A0A369JBH3_HYPMA</name>
<proteinExistence type="predicted"/>
<feature type="region of interest" description="Disordered" evidence="1">
    <location>
        <begin position="58"/>
        <end position="87"/>
    </location>
</feature>
<feature type="region of interest" description="Disordered" evidence="1">
    <location>
        <begin position="1"/>
        <end position="36"/>
    </location>
</feature>
<feature type="compositionally biased region" description="Low complexity" evidence="1">
    <location>
        <begin position="13"/>
        <end position="22"/>
    </location>
</feature>
<evidence type="ECO:0000313" key="3">
    <source>
        <dbReference type="Proteomes" id="UP000076154"/>
    </source>
</evidence>
<evidence type="ECO:0000313" key="2">
    <source>
        <dbReference type="EMBL" id="RDB19469.1"/>
    </source>
</evidence>
<dbReference type="Proteomes" id="UP000076154">
    <property type="component" value="Unassembled WGS sequence"/>
</dbReference>